<dbReference type="EMBL" id="CP012669">
    <property type="protein sequence ID" value="ALE15347.1"/>
    <property type="molecule type" value="Genomic_DNA"/>
</dbReference>
<reference evidence="1 2" key="1">
    <citation type="submission" date="2015-09" db="EMBL/GenBank/DDBJ databases">
        <title>Complete genome sequence of a benzo[a]pyrene-degrading bacterium Altererythrobacter epoxidivorans CGMCC 1.7731T.</title>
        <authorList>
            <person name="Li Z."/>
            <person name="Cheng H."/>
            <person name="Huo Y."/>
            <person name="Xu X."/>
        </authorList>
    </citation>
    <scope>NUCLEOTIDE SEQUENCE [LARGE SCALE GENOMIC DNA]</scope>
    <source>
        <strain evidence="1 2">CGMCC 1.7731</strain>
    </source>
</reference>
<protein>
    <submittedName>
        <fullName evidence="1">Uncharacterized protein</fullName>
    </submittedName>
</protein>
<dbReference type="STRING" id="361183.AMC99_00031"/>
<proteinExistence type="predicted"/>
<gene>
    <name evidence="1" type="ORF">AMC99_00031</name>
</gene>
<dbReference type="PATRIC" id="fig|361183.4.peg.30"/>
<dbReference type="KEGG" id="aep:AMC99_00031"/>
<dbReference type="Proteomes" id="UP000057938">
    <property type="component" value="Chromosome"/>
</dbReference>
<name>A0A0M4LSW6_9SPHN</name>
<accession>A0A0M4LSW6</accession>
<organism evidence="1 2">
    <name type="scientific">Altererythrobacter epoxidivorans</name>
    <dbReference type="NCBI Taxonomy" id="361183"/>
    <lineage>
        <taxon>Bacteria</taxon>
        <taxon>Pseudomonadati</taxon>
        <taxon>Pseudomonadota</taxon>
        <taxon>Alphaproteobacteria</taxon>
        <taxon>Sphingomonadales</taxon>
        <taxon>Erythrobacteraceae</taxon>
        <taxon>Altererythrobacter</taxon>
    </lineage>
</organism>
<evidence type="ECO:0000313" key="2">
    <source>
        <dbReference type="Proteomes" id="UP000057938"/>
    </source>
</evidence>
<keyword evidence="2" id="KW-1185">Reference proteome</keyword>
<sequence length="342" mass="39410">MAFRTFPWKRNYRKVPPHVLTALEEVEGDLIVIAATKRIARADIERGEYAHIGLRAADGAIIIDGPVMPPADAGKWSERNAHGWDRKRTDWPMVTKTYVFETPNFGDAGTYGTHMHTWDREVYQHQVFEPQGMLIQPEVLQDGGGDYVAIRFTLTPYLERAEREFDLMLLWSINVLQENTGVTGVFAADATRDDYIATITLDWQIFPPGTIDEVIERLAQQPVDPRNAPDFDKHVRDRVRLFERLNPTAYIRGQGGFGSYFGAQFADDLVVFENLKYGNAVYVLYEDWPTISQRSRLELLRDRDAHFDRIIHSDDWRDRLLALIQKGLDERGLGRRGRSLFR</sequence>
<evidence type="ECO:0000313" key="1">
    <source>
        <dbReference type="EMBL" id="ALE15347.1"/>
    </source>
</evidence>
<dbReference type="OrthoDB" id="4775248at2"/>
<dbReference type="AlphaFoldDB" id="A0A0M4LSW6"/>
<dbReference type="RefSeq" id="WP_061921224.1">
    <property type="nucleotide sequence ID" value="NZ_CP012669.1"/>
</dbReference>